<proteinExistence type="predicted"/>
<reference evidence="1 2" key="1">
    <citation type="submission" date="2020-02" db="EMBL/GenBank/DDBJ databases">
        <title>Newly sequenced genome of strain CSTR1 showed variability in Candidatus Kuenenia stuttgartiensis genomes.</title>
        <authorList>
            <person name="Ding C."/>
            <person name="Adrian L."/>
        </authorList>
    </citation>
    <scope>NUCLEOTIDE SEQUENCE [LARGE SCALE GENOMIC DNA]</scope>
    <source>
        <strain evidence="1 2">CSTR1</strain>
    </source>
</reference>
<dbReference type="Proteomes" id="UP000501926">
    <property type="component" value="Chromosome"/>
</dbReference>
<dbReference type="EMBL" id="CP049055">
    <property type="protein sequence ID" value="QII09443.1"/>
    <property type="molecule type" value="Genomic_DNA"/>
</dbReference>
<evidence type="ECO:0000313" key="1">
    <source>
        <dbReference type="EMBL" id="QII09443.1"/>
    </source>
</evidence>
<sequence>MRKSRTLIHPYMFEMPSETTWSLQAWYINPDRVWNPVRVVYFIFM</sequence>
<accession>A0A6G7GJF9</accession>
<dbReference type="AlphaFoldDB" id="A0A6G7GJF9"/>
<gene>
    <name evidence="1" type="ORF">KsCSTR_00640</name>
</gene>
<evidence type="ECO:0000313" key="2">
    <source>
        <dbReference type="Proteomes" id="UP000501926"/>
    </source>
</evidence>
<organism evidence="1 2">
    <name type="scientific">Kuenenia stuttgartiensis</name>
    <dbReference type="NCBI Taxonomy" id="174633"/>
    <lineage>
        <taxon>Bacteria</taxon>
        <taxon>Pseudomonadati</taxon>
        <taxon>Planctomycetota</taxon>
        <taxon>Candidatus Brocadiia</taxon>
        <taxon>Candidatus Brocadiales</taxon>
        <taxon>Candidatus Brocadiaceae</taxon>
        <taxon>Candidatus Kuenenia</taxon>
    </lineage>
</organism>
<name>A0A6G7GJF9_KUEST</name>
<protein>
    <submittedName>
        <fullName evidence="1">Uncharacterized protein</fullName>
    </submittedName>
</protein>